<protein>
    <submittedName>
        <fullName evidence="1">Uncharacterized protein</fullName>
    </submittedName>
</protein>
<keyword evidence="2" id="KW-1185">Reference proteome</keyword>
<comment type="caution">
    <text evidence="1">The sequence shown here is derived from an EMBL/GenBank/DDBJ whole genome shotgun (WGS) entry which is preliminary data.</text>
</comment>
<gene>
    <name evidence="1" type="ORF">LTR37_016020</name>
</gene>
<evidence type="ECO:0000313" key="2">
    <source>
        <dbReference type="Proteomes" id="UP001281147"/>
    </source>
</evidence>
<dbReference type="Proteomes" id="UP001281147">
    <property type="component" value="Unassembled WGS sequence"/>
</dbReference>
<evidence type="ECO:0000313" key="1">
    <source>
        <dbReference type="EMBL" id="KAK3700316.1"/>
    </source>
</evidence>
<dbReference type="EMBL" id="JAUTXU010000187">
    <property type="protein sequence ID" value="KAK3700316.1"/>
    <property type="molecule type" value="Genomic_DNA"/>
</dbReference>
<name>A0ACC3MPV2_9PEZI</name>
<organism evidence="1 2">
    <name type="scientific">Vermiconidia calcicola</name>
    <dbReference type="NCBI Taxonomy" id="1690605"/>
    <lineage>
        <taxon>Eukaryota</taxon>
        <taxon>Fungi</taxon>
        <taxon>Dikarya</taxon>
        <taxon>Ascomycota</taxon>
        <taxon>Pezizomycotina</taxon>
        <taxon>Dothideomycetes</taxon>
        <taxon>Dothideomycetidae</taxon>
        <taxon>Mycosphaerellales</taxon>
        <taxon>Extremaceae</taxon>
        <taxon>Vermiconidia</taxon>
    </lineage>
</organism>
<proteinExistence type="predicted"/>
<reference evidence="1" key="1">
    <citation type="submission" date="2023-07" db="EMBL/GenBank/DDBJ databases">
        <title>Black Yeasts Isolated from many extreme environments.</title>
        <authorList>
            <person name="Coleine C."/>
            <person name="Stajich J.E."/>
            <person name="Selbmann L."/>
        </authorList>
    </citation>
    <scope>NUCLEOTIDE SEQUENCE</scope>
    <source>
        <strain evidence="1">CCFEE 5714</strain>
    </source>
</reference>
<accession>A0ACC3MPV2</accession>
<sequence length="1020" mass="109410">MSHQQYDQWVPHGGIPEYDMRPPQGRRPPPPRNYGPPPSQRRGPPPMRPIHPGAPPQPPPGARYPERPPPPPVNYPPMESVEDLYDGSAYGGAEYDDGETWPLPARPFAPSDRNNSPGGSPRRAPQSPAASPRKPPPQRPQRPDYEEPILDPPRQPGRVAPANRAYHQAPPPSHHGSGQWTGDGYRSPQPAFPPPQQQQPRPPPSSHSQSSASSRSQSSDYQYPPVVQQAVYGARNQRPPLGPPPSSRRGPANYYPQIAPVHPIAEETDSMRGSIRNASMAMTHDGPHSSYASSNAIPIGIPGYYVQDRGSARSLPFDQAQQGGRPSMDNNHYGGRPSGDNPQYGGRPSMDSAHYGGRPSLDNPHYGGRPSTENNYYMEEPIIEREQEGSERGTLTPSPEPAALIRQASLGKKSKPTLTTVRSAERTKQSGGAQAVSDLRSQQRAGATPTEANIALEKEVEYLRQRDSDSDSEDDVLPADKVLETGAVTSAVCGAEKTRESPPRPARSTSDILSSGTGLLDPSSSESENEIKKKPSRELLAAALPKEQKNRSKPRSPLAPSPTPPQDTRVSQIRSSLERGGALSPSEADELRAANPGMSERGERRRPPRLNVDMEAVRDAEARGSMTSLPDLIRRATKLASNLDRGRTASRLGMNFWLDGADSGENARSANGNKRNSSISDILSSFPAPGLRPDGTNSPATRWSSILRHSQLPSDSDAGELRRKDKKRGRRCCGMPLWLFVLLLIIAFLLIAAAVLIPVMLLIVIPGQDEGAGSLGVTNKALASCREKLTCQNSGANTLSSDGFCRCVCLNGYTGETCATQSSAGCTTISIGETTGAIVGEDIPRLLDSAESDFGIPLDGETLLGLFSEADMSCSAENALVTFSNVGRRKRSQWSVEVNYMPKRIQRRQVLNPTTTDSSGAASSSSSASPPSSSPSSSTASSSDTELDFARVSILYIFQLSSSADTAVTAQEKFSEYFSEGQTAAGKKIDAASITLGNGHSCDLEGLRLDVGNGTIVGGN</sequence>